<accession>A0A8S9HU84</accession>
<sequence>MKRTRPKGSKVLVVVVMVGSRTVPQRRYRSCPRIRLLPRQQEPRLDRHCQLEWARCSWSLSGHLGPVILVCCRNHGSLDYVRIMQFSTLSISTRLCNSPSCSLEWKLHGMNMWRIPLPKAHNIANVIGIDDINNHGSVYCDTHDGSSEDASTTLETTAASRPVHQCIEKGVDVFQHAAL</sequence>
<organism evidence="1">
    <name type="scientific">Brassica cretica</name>
    <name type="common">Mustard</name>
    <dbReference type="NCBI Taxonomy" id="69181"/>
    <lineage>
        <taxon>Eukaryota</taxon>
        <taxon>Viridiplantae</taxon>
        <taxon>Streptophyta</taxon>
        <taxon>Embryophyta</taxon>
        <taxon>Tracheophyta</taxon>
        <taxon>Spermatophyta</taxon>
        <taxon>Magnoliopsida</taxon>
        <taxon>eudicotyledons</taxon>
        <taxon>Gunneridae</taxon>
        <taxon>Pentapetalae</taxon>
        <taxon>rosids</taxon>
        <taxon>malvids</taxon>
        <taxon>Brassicales</taxon>
        <taxon>Brassicaceae</taxon>
        <taxon>Brassiceae</taxon>
        <taxon>Brassica</taxon>
    </lineage>
</organism>
<dbReference type="AlphaFoldDB" id="A0A8S9HU84"/>
<gene>
    <name evidence="1" type="ORF">F2Q70_00018958</name>
</gene>
<protein>
    <submittedName>
        <fullName evidence="1">Uncharacterized protein</fullName>
    </submittedName>
</protein>
<comment type="caution">
    <text evidence="1">The sequence shown here is derived from an EMBL/GenBank/DDBJ whole genome shotgun (WGS) entry which is preliminary data.</text>
</comment>
<evidence type="ECO:0000313" key="1">
    <source>
        <dbReference type="EMBL" id="KAF2561589.1"/>
    </source>
</evidence>
<proteinExistence type="predicted"/>
<reference evidence="1" key="1">
    <citation type="submission" date="2019-12" db="EMBL/GenBank/DDBJ databases">
        <title>Genome sequencing and annotation of Brassica cretica.</title>
        <authorList>
            <person name="Studholme D.J."/>
            <person name="Sarris P.F."/>
        </authorList>
    </citation>
    <scope>NUCLEOTIDE SEQUENCE</scope>
    <source>
        <strain evidence="1">PFS-102/07</strain>
        <tissue evidence="1">Leaf</tissue>
    </source>
</reference>
<dbReference type="EMBL" id="QGKY02001250">
    <property type="protein sequence ID" value="KAF2561589.1"/>
    <property type="molecule type" value="Genomic_DNA"/>
</dbReference>
<name>A0A8S9HU84_BRACR</name>